<sequence>MVKRSSKVLSVSLGEDQSNGFACKELAGHLLRGVGWPFPEKMWAGCLLKRHWQAVFLGGCCLVGGTDLPPPLQKFGWPFHKRLASHSSS</sequence>
<reference evidence="1 2" key="1">
    <citation type="submission" date="2024-11" db="EMBL/GenBank/DDBJ databases">
        <title>A near-complete genome assembly of Cinchona calisaya.</title>
        <authorList>
            <person name="Lian D.C."/>
            <person name="Zhao X.W."/>
            <person name="Wei L."/>
        </authorList>
    </citation>
    <scope>NUCLEOTIDE SEQUENCE [LARGE SCALE GENOMIC DNA]</scope>
    <source>
        <tissue evidence="1">Nenye</tissue>
    </source>
</reference>
<name>A0ABD2ZV71_9GENT</name>
<proteinExistence type="predicted"/>
<dbReference type="AlphaFoldDB" id="A0ABD2ZV71"/>
<evidence type="ECO:0000313" key="1">
    <source>
        <dbReference type="EMBL" id="KAL3522893.1"/>
    </source>
</evidence>
<comment type="caution">
    <text evidence="1">The sequence shown here is derived from an EMBL/GenBank/DDBJ whole genome shotgun (WGS) entry which is preliminary data.</text>
</comment>
<dbReference type="EMBL" id="JBJUIK010000007">
    <property type="protein sequence ID" value="KAL3522893.1"/>
    <property type="molecule type" value="Genomic_DNA"/>
</dbReference>
<accession>A0ABD2ZV71</accession>
<gene>
    <name evidence="1" type="ORF">ACH5RR_015727</name>
</gene>
<dbReference type="Proteomes" id="UP001630127">
    <property type="component" value="Unassembled WGS sequence"/>
</dbReference>
<evidence type="ECO:0000313" key="2">
    <source>
        <dbReference type="Proteomes" id="UP001630127"/>
    </source>
</evidence>
<keyword evidence="2" id="KW-1185">Reference proteome</keyword>
<organism evidence="1 2">
    <name type="scientific">Cinchona calisaya</name>
    <dbReference type="NCBI Taxonomy" id="153742"/>
    <lineage>
        <taxon>Eukaryota</taxon>
        <taxon>Viridiplantae</taxon>
        <taxon>Streptophyta</taxon>
        <taxon>Embryophyta</taxon>
        <taxon>Tracheophyta</taxon>
        <taxon>Spermatophyta</taxon>
        <taxon>Magnoliopsida</taxon>
        <taxon>eudicotyledons</taxon>
        <taxon>Gunneridae</taxon>
        <taxon>Pentapetalae</taxon>
        <taxon>asterids</taxon>
        <taxon>lamiids</taxon>
        <taxon>Gentianales</taxon>
        <taxon>Rubiaceae</taxon>
        <taxon>Cinchonoideae</taxon>
        <taxon>Cinchoneae</taxon>
        <taxon>Cinchona</taxon>
    </lineage>
</organism>
<protein>
    <submittedName>
        <fullName evidence="1">Uncharacterized protein</fullName>
    </submittedName>
</protein>